<evidence type="ECO:0000259" key="13">
    <source>
        <dbReference type="Pfam" id="PF01729"/>
    </source>
</evidence>
<evidence type="ECO:0000313" key="15">
    <source>
        <dbReference type="EMBL" id="KAJ1910523.1"/>
    </source>
</evidence>
<dbReference type="FunFam" id="3.90.1170.20:FF:000003">
    <property type="entry name" value="Nicotinate-nucleotide pyrophosphorylase [carboxylating]"/>
    <property type="match status" value="1"/>
</dbReference>
<dbReference type="Pfam" id="PF01729">
    <property type="entry name" value="QRPTase_C"/>
    <property type="match status" value="1"/>
</dbReference>
<dbReference type="GO" id="GO:0034213">
    <property type="term" value="P:quinolinate catabolic process"/>
    <property type="evidence" value="ECO:0007669"/>
    <property type="project" value="TreeGrafter"/>
</dbReference>
<dbReference type="Gene3D" id="3.20.20.70">
    <property type="entry name" value="Aldolase class I"/>
    <property type="match status" value="1"/>
</dbReference>
<organism evidence="15 16">
    <name type="scientific">Mycoemilia scoparia</name>
    <dbReference type="NCBI Taxonomy" id="417184"/>
    <lineage>
        <taxon>Eukaryota</taxon>
        <taxon>Fungi</taxon>
        <taxon>Fungi incertae sedis</taxon>
        <taxon>Zoopagomycota</taxon>
        <taxon>Kickxellomycotina</taxon>
        <taxon>Kickxellomycetes</taxon>
        <taxon>Kickxellales</taxon>
        <taxon>Kickxellaceae</taxon>
        <taxon>Mycoemilia</taxon>
    </lineage>
</organism>
<evidence type="ECO:0000256" key="4">
    <source>
        <dbReference type="ARBA" id="ARBA00011218"/>
    </source>
</evidence>
<accession>A0A9W8DI79</accession>
<dbReference type="InterPro" id="IPR027277">
    <property type="entry name" value="NadC/ModD"/>
</dbReference>
<evidence type="ECO:0000256" key="11">
    <source>
        <dbReference type="ARBA" id="ARBA00047445"/>
    </source>
</evidence>
<comment type="pathway">
    <text evidence="2 12">Cofactor biosynthesis; NAD(+) biosynthesis; nicotinate D-ribonucleotide from quinolinate: step 1/1.</text>
</comment>
<dbReference type="CDD" id="cd01572">
    <property type="entry name" value="QPRTase"/>
    <property type="match status" value="1"/>
</dbReference>
<comment type="similarity">
    <text evidence="3 12">Belongs to the NadC/ModD family.</text>
</comment>
<dbReference type="InterPro" id="IPR002638">
    <property type="entry name" value="Quinolinate_PRibosylTrfase_C"/>
</dbReference>
<evidence type="ECO:0000256" key="12">
    <source>
        <dbReference type="PIRNR" id="PIRNR006250"/>
    </source>
</evidence>
<dbReference type="InterPro" id="IPR013785">
    <property type="entry name" value="Aldolase_TIM"/>
</dbReference>
<dbReference type="GO" id="GO:0004514">
    <property type="term" value="F:nicotinate-nucleotide diphosphorylase (carboxylating) activity"/>
    <property type="evidence" value="ECO:0007669"/>
    <property type="project" value="UniProtKB-EC"/>
</dbReference>
<evidence type="ECO:0000256" key="8">
    <source>
        <dbReference type="ARBA" id="ARBA00022676"/>
    </source>
</evidence>
<dbReference type="GO" id="GO:0005737">
    <property type="term" value="C:cytoplasm"/>
    <property type="evidence" value="ECO:0007669"/>
    <property type="project" value="TreeGrafter"/>
</dbReference>
<evidence type="ECO:0000313" key="16">
    <source>
        <dbReference type="Proteomes" id="UP001150538"/>
    </source>
</evidence>
<dbReference type="NCBIfam" id="TIGR00078">
    <property type="entry name" value="nadC"/>
    <property type="match status" value="1"/>
</dbReference>
<dbReference type="InterPro" id="IPR022412">
    <property type="entry name" value="Quinolinate_PRibosylTrfase_N"/>
</dbReference>
<keyword evidence="16" id="KW-1185">Reference proteome</keyword>
<sequence>MSSLNTTELQFSNLLPTHFDTLIASWLAEDTPAFDVGGYVVGEEQKTAILYMKSKGVLAGKPFFDEVFRQVGGCKVTWHYEEGEYWHEFIEKVPIAKVEGPARKILLGERVALNALARCSGIATEAHKIRSLADKHGFRGIIAGTRKTTPGFRLVEKYGMVVGGADTHRMDLSHMVMLKDNHVWSTGSITKAVEAARKVAGFSTKIEVECQSTDDANEAIAAGADIVMLDNMGPETIKTSAQSLKSAWAERGKSILVEASGGITAETAPSYFSPAIDIISFGSLTQGVSFVDFSLKIQKN</sequence>
<evidence type="ECO:0000256" key="5">
    <source>
        <dbReference type="ARBA" id="ARBA00011944"/>
    </source>
</evidence>
<dbReference type="FunFam" id="3.20.20.70:FF:000090">
    <property type="entry name" value="Nicotinate-nucleotide pyrophosphorylase [carboxylating]"/>
    <property type="match status" value="1"/>
</dbReference>
<comment type="caution">
    <text evidence="15">The sequence shown here is derived from an EMBL/GenBank/DDBJ whole genome shotgun (WGS) entry which is preliminary data.</text>
</comment>
<evidence type="ECO:0000259" key="14">
    <source>
        <dbReference type="Pfam" id="PF02749"/>
    </source>
</evidence>
<dbReference type="EMBL" id="JANBPU010000564">
    <property type="protein sequence ID" value="KAJ1910523.1"/>
    <property type="molecule type" value="Genomic_DNA"/>
</dbReference>
<dbReference type="InterPro" id="IPR004393">
    <property type="entry name" value="NadC"/>
</dbReference>
<dbReference type="Gene3D" id="3.90.1170.20">
    <property type="entry name" value="Quinolinate phosphoribosyl transferase, N-terminal domain"/>
    <property type="match status" value="1"/>
</dbReference>
<dbReference type="PIRSF" id="PIRSF006250">
    <property type="entry name" value="NadC_ModD"/>
    <property type="match status" value="1"/>
</dbReference>
<evidence type="ECO:0000256" key="1">
    <source>
        <dbReference type="ARBA" id="ARBA00003237"/>
    </source>
</evidence>
<dbReference type="SUPFAM" id="SSF54675">
    <property type="entry name" value="Nicotinate/Quinolinate PRTase N-terminal domain-like"/>
    <property type="match status" value="1"/>
</dbReference>
<feature type="domain" description="Quinolinate phosphoribosyl transferase N-terminal" evidence="14">
    <location>
        <begin position="42"/>
        <end position="120"/>
    </location>
</feature>
<dbReference type="OrthoDB" id="10067394at2759"/>
<comment type="catalytic activity">
    <reaction evidence="11 12">
        <text>nicotinate beta-D-ribonucleotide + CO2 + diphosphate = quinolinate + 5-phospho-alpha-D-ribose 1-diphosphate + 2 H(+)</text>
        <dbReference type="Rhea" id="RHEA:12733"/>
        <dbReference type="ChEBI" id="CHEBI:15378"/>
        <dbReference type="ChEBI" id="CHEBI:16526"/>
        <dbReference type="ChEBI" id="CHEBI:29959"/>
        <dbReference type="ChEBI" id="CHEBI:33019"/>
        <dbReference type="ChEBI" id="CHEBI:57502"/>
        <dbReference type="ChEBI" id="CHEBI:58017"/>
        <dbReference type="EC" id="2.4.2.19"/>
    </reaction>
</comment>
<feature type="domain" description="Quinolinate phosphoribosyl transferase C-terminal" evidence="13">
    <location>
        <begin position="122"/>
        <end position="296"/>
    </location>
</feature>
<protein>
    <recommendedName>
        <fullName evidence="6 12">Nicotinate-nucleotide pyrophosphorylase [carboxylating]</fullName>
        <ecNumber evidence="5 12">2.4.2.19</ecNumber>
    </recommendedName>
    <alternativeName>
        <fullName evidence="10 12">Quinolinate phosphoribosyltransferase [decarboxylating]</fullName>
    </alternativeName>
</protein>
<reference evidence="15" key="1">
    <citation type="submission" date="2022-07" db="EMBL/GenBank/DDBJ databases">
        <title>Phylogenomic reconstructions and comparative analyses of Kickxellomycotina fungi.</title>
        <authorList>
            <person name="Reynolds N.K."/>
            <person name="Stajich J.E."/>
            <person name="Barry K."/>
            <person name="Grigoriev I.V."/>
            <person name="Crous P."/>
            <person name="Smith M.E."/>
        </authorList>
    </citation>
    <scope>NUCLEOTIDE SEQUENCE</scope>
    <source>
        <strain evidence="15">NBRC 100468</strain>
    </source>
</reference>
<dbReference type="PANTHER" id="PTHR32179:SF3">
    <property type="entry name" value="NICOTINATE-NUCLEOTIDE PYROPHOSPHORYLASE [CARBOXYLATING]"/>
    <property type="match status" value="1"/>
</dbReference>
<dbReference type="InterPro" id="IPR036068">
    <property type="entry name" value="Nicotinate_pribotase-like_C"/>
</dbReference>
<comment type="function">
    <text evidence="1 12">Involved in the catabolism of quinolinic acid (QA).</text>
</comment>
<evidence type="ECO:0000256" key="2">
    <source>
        <dbReference type="ARBA" id="ARBA00004893"/>
    </source>
</evidence>
<keyword evidence="8 12" id="KW-0328">Glycosyltransferase</keyword>
<dbReference type="PANTHER" id="PTHR32179">
    <property type="entry name" value="NICOTINATE-NUCLEOTIDE PYROPHOSPHORYLASE [CARBOXYLATING]"/>
    <property type="match status" value="1"/>
</dbReference>
<dbReference type="Proteomes" id="UP001150538">
    <property type="component" value="Unassembled WGS sequence"/>
</dbReference>
<dbReference type="SUPFAM" id="SSF51690">
    <property type="entry name" value="Nicotinate/Quinolinate PRTase C-terminal domain-like"/>
    <property type="match status" value="1"/>
</dbReference>
<evidence type="ECO:0000256" key="6">
    <source>
        <dbReference type="ARBA" id="ARBA00020990"/>
    </source>
</evidence>
<dbReference type="GO" id="GO:0009435">
    <property type="term" value="P:NAD+ biosynthetic process"/>
    <property type="evidence" value="ECO:0007669"/>
    <property type="project" value="InterPro"/>
</dbReference>
<dbReference type="Pfam" id="PF02749">
    <property type="entry name" value="QRPTase_N"/>
    <property type="match status" value="1"/>
</dbReference>
<keyword evidence="7 12" id="KW-0662">Pyridine nucleotide biosynthesis</keyword>
<evidence type="ECO:0000256" key="7">
    <source>
        <dbReference type="ARBA" id="ARBA00022642"/>
    </source>
</evidence>
<proteinExistence type="inferred from homology"/>
<gene>
    <name evidence="15" type="primary">BNA6</name>
    <name evidence="15" type="ORF">H4219_006190</name>
</gene>
<dbReference type="EC" id="2.4.2.19" evidence="5 12"/>
<dbReference type="AlphaFoldDB" id="A0A9W8DI79"/>
<keyword evidence="9 12" id="KW-0808">Transferase</keyword>
<evidence type="ECO:0000256" key="10">
    <source>
        <dbReference type="ARBA" id="ARBA00033102"/>
    </source>
</evidence>
<comment type="subunit">
    <text evidence="4 12">Hexamer formed by 3 homodimers.</text>
</comment>
<dbReference type="InterPro" id="IPR037128">
    <property type="entry name" value="Quinolinate_PRibosylTase_N_sf"/>
</dbReference>
<evidence type="ECO:0000256" key="3">
    <source>
        <dbReference type="ARBA" id="ARBA00009400"/>
    </source>
</evidence>
<evidence type="ECO:0000256" key="9">
    <source>
        <dbReference type="ARBA" id="ARBA00022679"/>
    </source>
</evidence>
<name>A0A9W8DI79_9FUNG</name>